<dbReference type="PANTHER" id="PTHR30574:SF1">
    <property type="entry name" value="SULPHUR TRANSPORT DOMAIN-CONTAINING PROTEIN"/>
    <property type="match status" value="1"/>
</dbReference>
<evidence type="ECO:0000256" key="7">
    <source>
        <dbReference type="ARBA" id="ARBA00023136"/>
    </source>
</evidence>
<evidence type="ECO:0000256" key="4">
    <source>
        <dbReference type="ARBA" id="ARBA00022519"/>
    </source>
</evidence>
<dbReference type="GO" id="GO:0005886">
    <property type="term" value="C:plasma membrane"/>
    <property type="evidence" value="ECO:0007669"/>
    <property type="project" value="UniProtKB-SubCell"/>
</dbReference>
<feature type="transmembrane region" description="Helical" evidence="8">
    <location>
        <begin position="202"/>
        <end position="224"/>
    </location>
</feature>
<evidence type="ECO:0000256" key="5">
    <source>
        <dbReference type="ARBA" id="ARBA00022692"/>
    </source>
</evidence>
<comment type="caution">
    <text evidence="9">The sequence shown here is derived from an EMBL/GenBank/DDBJ whole genome shotgun (WGS) entry which is preliminary data.</text>
</comment>
<dbReference type="InterPro" id="IPR007272">
    <property type="entry name" value="Sulf_transp_TsuA/YedE"/>
</dbReference>
<evidence type="ECO:0000256" key="6">
    <source>
        <dbReference type="ARBA" id="ARBA00022989"/>
    </source>
</evidence>
<reference evidence="9" key="1">
    <citation type="journal article" date="2021" name="Sci. Rep.">
        <title>Diploid genomic architecture of Nitzschia inconspicua, an elite biomass production diatom.</title>
        <authorList>
            <person name="Oliver A."/>
            <person name="Podell S."/>
            <person name="Pinowska A."/>
            <person name="Traller J.C."/>
            <person name="Smith S.R."/>
            <person name="McClure R."/>
            <person name="Beliaev A."/>
            <person name="Bohutskyi P."/>
            <person name="Hill E.A."/>
            <person name="Rabines A."/>
            <person name="Zheng H."/>
            <person name="Allen L.Z."/>
            <person name="Kuo A."/>
            <person name="Grigoriev I.V."/>
            <person name="Allen A.E."/>
            <person name="Hazlebeck D."/>
            <person name="Allen E.E."/>
        </authorList>
    </citation>
    <scope>NUCLEOTIDE SEQUENCE</scope>
    <source>
        <strain evidence="9">Hildebrandi</strain>
    </source>
</reference>
<dbReference type="OrthoDB" id="46116at2759"/>
<evidence type="ECO:0000256" key="8">
    <source>
        <dbReference type="SAM" id="Phobius"/>
    </source>
</evidence>
<dbReference type="PANTHER" id="PTHR30574">
    <property type="entry name" value="INNER MEMBRANE PROTEIN YEDE"/>
    <property type="match status" value="1"/>
</dbReference>
<feature type="transmembrane region" description="Helical" evidence="8">
    <location>
        <begin position="57"/>
        <end position="77"/>
    </location>
</feature>
<feature type="transmembrane region" description="Helical" evidence="8">
    <location>
        <begin position="129"/>
        <end position="150"/>
    </location>
</feature>
<evidence type="ECO:0000313" key="9">
    <source>
        <dbReference type="EMBL" id="KAG7354145.1"/>
    </source>
</evidence>
<evidence type="ECO:0000313" key="10">
    <source>
        <dbReference type="Proteomes" id="UP000693970"/>
    </source>
</evidence>
<dbReference type="Pfam" id="PF20398">
    <property type="entry name" value="DUF6691"/>
    <property type="match status" value="1"/>
</dbReference>
<reference evidence="9" key="2">
    <citation type="submission" date="2021-04" db="EMBL/GenBank/DDBJ databases">
        <authorList>
            <person name="Podell S."/>
        </authorList>
    </citation>
    <scope>NUCLEOTIDE SEQUENCE</scope>
    <source>
        <strain evidence="9">Hildebrandi</strain>
    </source>
</reference>
<feature type="transmembrane region" description="Helical" evidence="8">
    <location>
        <begin position="244"/>
        <end position="264"/>
    </location>
</feature>
<accession>A0A9K3PNN6</accession>
<dbReference type="EMBL" id="JAGRRH010000016">
    <property type="protein sequence ID" value="KAG7354145.1"/>
    <property type="molecule type" value="Genomic_DNA"/>
</dbReference>
<feature type="transmembrane region" description="Helical" evidence="8">
    <location>
        <begin position="297"/>
        <end position="315"/>
    </location>
</feature>
<feature type="transmembrane region" description="Helical" evidence="8">
    <location>
        <begin position="89"/>
        <end position="108"/>
    </location>
</feature>
<dbReference type="Proteomes" id="UP000693970">
    <property type="component" value="Unassembled WGS sequence"/>
</dbReference>
<proteinExistence type="predicted"/>
<feature type="transmembrane region" description="Helical" evidence="8">
    <location>
        <begin position="20"/>
        <end position="45"/>
    </location>
</feature>
<feature type="transmembrane region" description="Helical" evidence="8">
    <location>
        <begin position="321"/>
        <end position="346"/>
    </location>
</feature>
<protein>
    <submittedName>
        <fullName evidence="9">Sulfur transporter</fullName>
    </submittedName>
</protein>
<gene>
    <name evidence="9" type="ORF">IV203_003501</name>
</gene>
<keyword evidence="4" id="KW-0997">Cell inner membrane</keyword>
<evidence type="ECO:0000256" key="3">
    <source>
        <dbReference type="ARBA" id="ARBA00022475"/>
    </source>
</evidence>
<keyword evidence="10" id="KW-1185">Reference proteome</keyword>
<keyword evidence="7 8" id="KW-0472">Membrane</keyword>
<organism evidence="9 10">
    <name type="scientific">Nitzschia inconspicua</name>
    <dbReference type="NCBI Taxonomy" id="303405"/>
    <lineage>
        <taxon>Eukaryota</taxon>
        <taxon>Sar</taxon>
        <taxon>Stramenopiles</taxon>
        <taxon>Ochrophyta</taxon>
        <taxon>Bacillariophyta</taxon>
        <taxon>Bacillariophyceae</taxon>
        <taxon>Bacillariophycidae</taxon>
        <taxon>Bacillariales</taxon>
        <taxon>Bacillariaceae</taxon>
        <taxon>Nitzschia</taxon>
    </lineage>
</organism>
<feature type="transmembrane region" description="Helical" evidence="8">
    <location>
        <begin position="170"/>
        <end position="190"/>
    </location>
</feature>
<keyword evidence="2" id="KW-0813">Transport</keyword>
<keyword evidence="3" id="KW-1003">Cell membrane</keyword>
<dbReference type="InterPro" id="IPR046513">
    <property type="entry name" value="DUF6691"/>
</dbReference>
<sequence>MSLFDYFTPLTGSIGGTMIGLSSGVLLLMNGDVLGASGIMATFFTNPIKALKDPKNLWRMALMTTFMVTSALCAPFAVDRVTEPTLVALPSPIAYSLAGLLVGFGTRLGNGCTSGHGVCGLGRRSTRSLAAVLTFMATGVATAMGLSPSAPWSKATAFLRSDTPTSLVPALGYATIVPVVLGLLVMPKLWKKESVTDEDKEKVFGGALSGILFGAGLGISGMVLPSKLNLFLNMGGIANGTWDPTLMTVLGAAVPVSFLAYQFVPKFSLNLFGENAVMKKPLKTEAFNLPTNNKLDWNIIIGEAIFGVGWAIGSLCPGPAMFHVAVGNPMVIFGWMPGFIVGAILAQEIKAKQH</sequence>
<evidence type="ECO:0000256" key="1">
    <source>
        <dbReference type="ARBA" id="ARBA00004429"/>
    </source>
</evidence>
<dbReference type="AlphaFoldDB" id="A0A9K3PNN6"/>
<keyword evidence="5 8" id="KW-0812">Transmembrane</keyword>
<name>A0A9K3PNN6_9STRA</name>
<keyword evidence="6 8" id="KW-1133">Transmembrane helix</keyword>
<comment type="subcellular location">
    <subcellularLocation>
        <location evidence="1">Cell inner membrane</location>
        <topology evidence="1">Multi-pass membrane protein</topology>
    </subcellularLocation>
</comment>
<evidence type="ECO:0000256" key="2">
    <source>
        <dbReference type="ARBA" id="ARBA00022448"/>
    </source>
</evidence>
<dbReference type="Pfam" id="PF04143">
    <property type="entry name" value="Sulf_transp"/>
    <property type="match status" value="1"/>
</dbReference>